<proteinExistence type="inferred from homology"/>
<organism evidence="12 13">
    <name type="scientific">Paenibacillus faecis</name>
    <dbReference type="NCBI Taxonomy" id="862114"/>
    <lineage>
        <taxon>Bacteria</taxon>
        <taxon>Bacillati</taxon>
        <taxon>Bacillota</taxon>
        <taxon>Bacilli</taxon>
        <taxon>Bacillales</taxon>
        <taxon>Paenibacillaceae</taxon>
        <taxon>Paenibacillus</taxon>
    </lineage>
</organism>
<dbReference type="PANTHER" id="PTHR43806:SF65">
    <property type="entry name" value="SERINE PROTEASE APRX"/>
    <property type="match status" value="1"/>
</dbReference>
<keyword evidence="3 8" id="KW-0645">Protease</keyword>
<feature type="compositionally biased region" description="Low complexity" evidence="9">
    <location>
        <begin position="63"/>
        <end position="79"/>
    </location>
</feature>
<dbReference type="EMBL" id="VSDO01000001">
    <property type="protein sequence ID" value="TYA15414.1"/>
    <property type="molecule type" value="Genomic_DNA"/>
</dbReference>
<feature type="domain" description="SLH" evidence="11">
    <location>
        <begin position="1569"/>
        <end position="1625"/>
    </location>
</feature>
<dbReference type="PANTHER" id="PTHR43806">
    <property type="entry name" value="PEPTIDASE S8"/>
    <property type="match status" value="1"/>
</dbReference>
<dbReference type="InterPro" id="IPR000209">
    <property type="entry name" value="Peptidase_S8/S53_dom"/>
</dbReference>
<dbReference type="InterPro" id="IPR015500">
    <property type="entry name" value="Peptidase_S8_subtilisin-rel"/>
</dbReference>
<dbReference type="InterPro" id="IPR036852">
    <property type="entry name" value="Peptidase_S8/S53_dom_sf"/>
</dbReference>
<sequence length="1625" mass="172744">MRVLSRKFIAGFLSFLLTFTLLLPAAGAQEPSLQQEERAVQVLSGLDRNAVSLDTLKPERNLNRNQRQSQFSRSSSQSLLSDEATKIEMQETSPSASFQPENYVPLTDSPEPVTVIVELQQTPIKVFEAEAEQVQSKSSLMAPSISSHLAKIQLERSTFKKAVQRELGATIKREFTQVFNGYSLTLAADEVEELLTLPGVKAVYPNNPVYATAEADTVLTPQGSVPFIGSETLWREGFKGEGIKIGVLDTGAAKDHPDLEGAIVQNPDGYWGYDIVNNDDEPYETTKEDFYKAREQDPTLPEVNELGKTYYTSHGSHVTGIIAGQGVGAAGMEGVGGVAPEADIYAYKVLGPYGGGSNEGVIAGIEKAVVDGMDIINLSLGSVGNNEASADSVAVNNAVRAGVIAVVAGGNDGPDEATLGDPGSAELAITVGASKHPTETPIVKVGGSDDSAFFMETFDKSQGIETLTEEYGLVDVGLGREADYEGKDMNGKIALIKRGEFSFAEKATNAIASGATGAIIFNNVPGELESGTLGEADVTIPIYALSGVAGNRIQAELAAAPELRVSFGSTVEQDIMGEFSSRGPVKPSFDIKPDISAPGVRVLSSVPEYVGWYAAQNGTSMAAPHIAGASALLKGKYPDLTPSEIKALMMNNTVKLKDRLGARYKHMEQGAGRVSLEKILKAKAVAMTEETTYNVDGADSLTHYTGSISFGYIPWSSTGERQITVKDIAGQDSSYVLSSEWYGSSPVQIELSRTQVDVPAGGQGDFTVTVKVPEQTDATYYEGELKLRDTNSGHEIQMPIALYIGEAPKTHAVSDVTLDPDIFSPNGDTLSDVTKISFTVNTRISLLAMDVHAADGTLIGNLFTLEQELNPGTYNLNQPWDGSGLDEGLYYLVPWAAEKGKEPVPLDDQAVPFIIDRGAPLAEFGEPDIVVDESGFSGTISGKITQDLLIDLLVSQGNLSIPDVIGVAVLYDSANGEKKVQIDGTVDESGNFSIPVPVTPGENVYEVYIYDLAENGMIVPARVVKYKSDVENAVVLTALPSRVPADQPFTVDVDFGVTEAVYSAKFDLLYSKRLPAPEVLTSAQLSGHQAKWNPDAQLSVSEAVYEHSPEISRYEYSVALNDTPGYTGIGSLASFRFGPSPHGEYAFELTNLVLLDQNGWEIQADSKLQTKVTVLEKPALRVEPQALSLREGTSGKLTVTYRNAEGKETDVTAAAEYTPANPALVSVDKGVVTGKQDGRTSIEIKYGELKATADITVTDTPEPGGGGSNSGGSSGGGGGTFTPAPVTPKAEKAPAGAVRAEVKSGEPTKVSLENGLTLTVPEGALPGEAAFVEVTAASDEATATLLTGLNLDAALRPAGKYYDFALLDKNGKPLNSAAFRQPVTVSIPVEALAAAKLNPAKISLFKLPEQGQPIRLATRQKDGNLVAELSGFSRYMFMAKEVKFLDVTEMNYPWAVNAIEVLAAKDIVTGRSGNLFGPKEQVTRAEFISLLVRALDLQPSGSAQVSFRDVPAGSWYYDAVQSVVTAGIVTGYDNQTFAPDQAITRSEMAVMLSRALKHAEGKSAAPATTLSFSDQLAIPSWAKDAVAHVAGLGLLQGKSGNRFEGETLASRAEAAVVMYRLYGNL</sequence>
<dbReference type="InterPro" id="IPR003137">
    <property type="entry name" value="PA_domain"/>
</dbReference>
<dbReference type="CDD" id="cd07474">
    <property type="entry name" value="Peptidases_S8_subtilisin_Vpr-like"/>
    <property type="match status" value="1"/>
</dbReference>
<evidence type="ECO:0000256" key="2">
    <source>
        <dbReference type="ARBA" id="ARBA00022512"/>
    </source>
</evidence>
<feature type="active site" description="Charge relay system" evidence="7 8">
    <location>
        <position position="249"/>
    </location>
</feature>
<dbReference type="GO" id="GO:0004252">
    <property type="term" value="F:serine-type endopeptidase activity"/>
    <property type="evidence" value="ECO:0007669"/>
    <property type="project" value="UniProtKB-UniRule"/>
</dbReference>
<dbReference type="OrthoDB" id="9798386at2"/>
<evidence type="ECO:0000313" key="13">
    <source>
        <dbReference type="Proteomes" id="UP000325218"/>
    </source>
</evidence>
<keyword evidence="2" id="KW-0134">Cell wall</keyword>
<evidence type="ECO:0000256" key="8">
    <source>
        <dbReference type="PROSITE-ProRule" id="PRU01240"/>
    </source>
</evidence>
<reference evidence="12 13" key="1">
    <citation type="submission" date="2019-08" db="EMBL/GenBank/DDBJ databases">
        <title>Genome sequencing of Paenibacillus faecis DSM 23593(T).</title>
        <authorList>
            <person name="Kook J.-K."/>
            <person name="Park S.-N."/>
            <person name="Lim Y.K."/>
        </authorList>
    </citation>
    <scope>NUCLEOTIDE SEQUENCE [LARGE SCALE GENOMIC DNA]</scope>
    <source>
        <strain evidence="12 13">DSM 23593</strain>
    </source>
</reference>
<comment type="similarity">
    <text evidence="1 8">Belongs to the peptidase S8 family.</text>
</comment>
<evidence type="ECO:0000256" key="6">
    <source>
        <dbReference type="ARBA" id="ARBA00022825"/>
    </source>
</evidence>
<dbReference type="PROSITE" id="PS51892">
    <property type="entry name" value="SUBTILASE"/>
    <property type="match status" value="1"/>
</dbReference>
<dbReference type="InterPro" id="IPR046450">
    <property type="entry name" value="PA_dom_sf"/>
</dbReference>
<name>A0A5D0D1D4_9BACL</name>
<evidence type="ECO:0000256" key="1">
    <source>
        <dbReference type="ARBA" id="ARBA00011073"/>
    </source>
</evidence>
<evidence type="ECO:0000259" key="11">
    <source>
        <dbReference type="PROSITE" id="PS51272"/>
    </source>
</evidence>
<dbReference type="InterPro" id="IPR022398">
    <property type="entry name" value="Peptidase_S8_His-AS"/>
</dbReference>
<feature type="region of interest" description="Disordered" evidence="9">
    <location>
        <begin position="1257"/>
        <end position="1306"/>
    </location>
</feature>
<feature type="region of interest" description="Disordered" evidence="9">
    <location>
        <begin position="54"/>
        <end position="79"/>
    </location>
</feature>
<keyword evidence="4 10" id="KW-0732">Signal</keyword>
<accession>A0A5D0D1D4</accession>
<keyword evidence="6 8" id="KW-0720">Serine protease</keyword>
<evidence type="ECO:0000256" key="7">
    <source>
        <dbReference type="PIRSR" id="PIRSR615500-1"/>
    </source>
</evidence>
<dbReference type="CDD" id="cd02133">
    <property type="entry name" value="PA_C5a_like"/>
    <property type="match status" value="1"/>
</dbReference>
<dbReference type="InterPro" id="IPR001119">
    <property type="entry name" value="SLH_dom"/>
</dbReference>
<dbReference type="PROSITE" id="PS51272">
    <property type="entry name" value="SLH"/>
    <property type="match status" value="3"/>
</dbReference>
<gene>
    <name evidence="12" type="ORF">FRY98_07260</name>
</gene>
<feature type="active site" description="Charge relay system" evidence="7 8">
    <location>
        <position position="314"/>
    </location>
</feature>
<keyword evidence="5 8" id="KW-0378">Hydrolase</keyword>
<feature type="domain" description="SLH" evidence="11">
    <location>
        <begin position="1441"/>
        <end position="1502"/>
    </location>
</feature>
<feature type="signal peptide" evidence="10">
    <location>
        <begin position="1"/>
        <end position="28"/>
    </location>
</feature>
<protein>
    <submittedName>
        <fullName evidence="12">S8 family serine peptidase</fullName>
    </submittedName>
</protein>
<evidence type="ECO:0000313" key="12">
    <source>
        <dbReference type="EMBL" id="TYA15414.1"/>
    </source>
</evidence>
<dbReference type="InterPro" id="IPR050131">
    <property type="entry name" value="Peptidase_S8_subtilisin-like"/>
</dbReference>
<dbReference type="PROSITE" id="PS00137">
    <property type="entry name" value="SUBTILASE_HIS"/>
    <property type="match status" value="1"/>
</dbReference>
<feature type="chain" id="PRO_5023029754" evidence="10">
    <location>
        <begin position="29"/>
        <end position="1625"/>
    </location>
</feature>
<dbReference type="Pfam" id="PF05922">
    <property type="entry name" value="Inhibitor_I9"/>
    <property type="match status" value="1"/>
</dbReference>
<dbReference type="Pfam" id="PF00082">
    <property type="entry name" value="Peptidase_S8"/>
    <property type="match status" value="1"/>
</dbReference>
<feature type="compositionally biased region" description="Gly residues" evidence="9">
    <location>
        <begin position="1263"/>
        <end position="1280"/>
    </location>
</feature>
<evidence type="ECO:0000256" key="4">
    <source>
        <dbReference type="ARBA" id="ARBA00022729"/>
    </source>
</evidence>
<dbReference type="Pfam" id="PF00395">
    <property type="entry name" value="SLH"/>
    <property type="match status" value="3"/>
</dbReference>
<dbReference type="InterPro" id="IPR010435">
    <property type="entry name" value="C5a/SBT2-like_Fn3"/>
</dbReference>
<feature type="active site" description="Charge relay system" evidence="7 8">
    <location>
        <position position="620"/>
    </location>
</feature>
<evidence type="ECO:0000256" key="3">
    <source>
        <dbReference type="ARBA" id="ARBA00022670"/>
    </source>
</evidence>
<dbReference type="Gene3D" id="2.60.40.1080">
    <property type="match status" value="1"/>
</dbReference>
<evidence type="ECO:0000256" key="5">
    <source>
        <dbReference type="ARBA" id="ARBA00022801"/>
    </source>
</evidence>
<dbReference type="InterPro" id="IPR034213">
    <property type="entry name" value="S8_Vpr-like"/>
</dbReference>
<dbReference type="InterPro" id="IPR010259">
    <property type="entry name" value="S8pro/Inhibitor_I9"/>
</dbReference>
<dbReference type="PRINTS" id="PR00723">
    <property type="entry name" value="SUBTILISIN"/>
</dbReference>
<keyword evidence="13" id="KW-1185">Reference proteome</keyword>
<dbReference type="Gene3D" id="3.50.30.30">
    <property type="match status" value="1"/>
</dbReference>
<dbReference type="Pfam" id="PF06280">
    <property type="entry name" value="fn3_5"/>
    <property type="match status" value="1"/>
</dbReference>
<dbReference type="Proteomes" id="UP000325218">
    <property type="component" value="Unassembled WGS sequence"/>
</dbReference>
<dbReference type="PROSITE" id="PS00138">
    <property type="entry name" value="SUBTILASE_SER"/>
    <property type="match status" value="1"/>
</dbReference>
<feature type="domain" description="SLH" evidence="11">
    <location>
        <begin position="1503"/>
        <end position="1566"/>
    </location>
</feature>
<dbReference type="InterPro" id="IPR023828">
    <property type="entry name" value="Peptidase_S8_Ser-AS"/>
</dbReference>
<evidence type="ECO:0000256" key="10">
    <source>
        <dbReference type="SAM" id="SignalP"/>
    </source>
</evidence>
<dbReference type="SUPFAM" id="SSF52025">
    <property type="entry name" value="PA domain"/>
    <property type="match status" value="1"/>
</dbReference>
<dbReference type="SUPFAM" id="SSF52743">
    <property type="entry name" value="Subtilisin-like"/>
    <property type="match status" value="1"/>
</dbReference>
<dbReference type="Gene3D" id="3.40.50.200">
    <property type="entry name" value="Peptidase S8/S53 domain"/>
    <property type="match status" value="1"/>
</dbReference>
<dbReference type="Pfam" id="PF02225">
    <property type="entry name" value="PA"/>
    <property type="match status" value="1"/>
</dbReference>
<evidence type="ECO:0000256" key="9">
    <source>
        <dbReference type="SAM" id="MobiDB-lite"/>
    </source>
</evidence>
<dbReference type="GO" id="GO:0006508">
    <property type="term" value="P:proteolysis"/>
    <property type="evidence" value="ECO:0007669"/>
    <property type="project" value="UniProtKB-KW"/>
</dbReference>
<keyword evidence="2" id="KW-0964">Secreted</keyword>
<comment type="caution">
    <text evidence="12">The sequence shown here is derived from an EMBL/GenBank/DDBJ whole genome shotgun (WGS) entry which is preliminary data.</text>
</comment>